<dbReference type="Proteomes" id="UP001060215">
    <property type="component" value="Chromosome 6"/>
</dbReference>
<sequence length="107" mass="12436">MLETEKGNERIREERESGQDKERSRERDKVGRKHRGEGHDRGKYATKDDTVKLDREDGLDRDVTTWGKGSHHEKDDIRSTKYQQSVEGGESRESHASALELEERISK</sequence>
<proteinExistence type="predicted"/>
<keyword evidence="2" id="KW-1185">Reference proteome</keyword>
<evidence type="ECO:0000313" key="1">
    <source>
        <dbReference type="EMBL" id="KAI8022741.1"/>
    </source>
</evidence>
<protein>
    <submittedName>
        <fullName evidence="1">Uncharacterized protein</fullName>
    </submittedName>
</protein>
<evidence type="ECO:0000313" key="2">
    <source>
        <dbReference type="Proteomes" id="UP001060215"/>
    </source>
</evidence>
<gene>
    <name evidence="1" type="ORF">LOK49_LG03G03281</name>
</gene>
<dbReference type="EMBL" id="CM045763">
    <property type="protein sequence ID" value="KAI8022741.1"/>
    <property type="molecule type" value="Genomic_DNA"/>
</dbReference>
<accession>A0ACC0IAX8</accession>
<reference evidence="1 2" key="1">
    <citation type="journal article" date="2022" name="Plant J.">
        <title>Chromosome-level genome of Camellia lanceoleosa provides a valuable resource for understanding genome evolution and self-incompatibility.</title>
        <authorList>
            <person name="Gong W."/>
            <person name="Xiao S."/>
            <person name="Wang L."/>
            <person name="Liao Z."/>
            <person name="Chang Y."/>
            <person name="Mo W."/>
            <person name="Hu G."/>
            <person name="Li W."/>
            <person name="Zhao G."/>
            <person name="Zhu H."/>
            <person name="Hu X."/>
            <person name="Ji K."/>
            <person name="Xiang X."/>
            <person name="Song Q."/>
            <person name="Yuan D."/>
            <person name="Jin S."/>
            <person name="Zhang L."/>
        </authorList>
    </citation>
    <scope>NUCLEOTIDE SEQUENCE [LARGE SCALE GENOMIC DNA]</scope>
    <source>
        <strain evidence="1">SQ_2022a</strain>
    </source>
</reference>
<comment type="caution">
    <text evidence="1">The sequence shown here is derived from an EMBL/GenBank/DDBJ whole genome shotgun (WGS) entry which is preliminary data.</text>
</comment>
<name>A0ACC0IAX8_9ERIC</name>
<organism evidence="1 2">
    <name type="scientific">Camellia lanceoleosa</name>
    <dbReference type="NCBI Taxonomy" id="1840588"/>
    <lineage>
        <taxon>Eukaryota</taxon>
        <taxon>Viridiplantae</taxon>
        <taxon>Streptophyta</taxon>
        <taxon>Embryophyta</taxon>
        <taxon>Tracheophyta</taxon>
        <taxon>Spermatophyta</taxon>
        <taxon>Magnoliopsida</taxon>
        <taxon>eudicotyledons</taxon>
        <taxon>Gunneridae</taxon>
        <taxon>Pentapetalae</taxon>
        <taxon>asterids</taxon>
        <taxon>Ericales</taxon>
        <taxon>Theaceae</taxon>
        <taxon>Camellia</taxon>
    </lineage>
</organism>